<organism evidence="1 2">
    <name type="scientific">Sinorhizobium glycinis</name>
    <dbReference type="NCBI Taxonomy" id="1472378"/>
    <lineage>
        <taxon>Bacteria</taxon>
        <taxon>Pseudomonadati</taxon>
        <taxon>Pseudomonadota</taxon>
        <taxon>Alphaproteobacteria</taxon>
        <taxon>Hyphomicrobiales</taxon>
        <taxon>Rhizobiaceae</taxon>
        <taxon>Sinorhizobium/Ensifer group</taxon>
        <taxon>Sinorhizobium</taxon>
    </lineage>
</organism>
<evidence type="ECO:0000313" key="1">
    <source>
        <dbReference type="EMBL" id="OAP35090.1"/>
    </source>
</evidence>
<keyword evidence="2" id="KW-1185">Reference proteome</keyword>
<dbReference type="EMBL" id="LPUX01000067">
    <property type="protein sequence ID" value="OAP35090.1"/>
    <property type="molecule type" value="Genomic_DNA"/>
</dbReference>
<dbReference type="AlphaFoldDB" id="A0A178XIK9"/>
<sequence length="136" mass="15120">MFRFFIMFIAADERQTNRTPLTLNDAPPPLYRLGRRLAFPQACARNQANDPVIQYPSQDLSESTLSESQVVEPLWRGRELGRRLSLIAVALLAGTPAWLAGPARSQRLVLGRGHRVTLASLLLRALSQWPTESVAG</sequence>
<accession>A0A178XIK9</accession>
<dbReference type="Proteomes" id="UP000094025">
    <property type="component" value="Unassembled WGS sequence"/>
</dbReference>
<name>A0A178XIK9_9HYPH</name>
<proteinExistence type="predicted"/>
<gene>
    <name evidence="1" type="ORF">AU381_25325</name>
</gene>
<comment type="caution">
    <text evidence="1">The sequence shown here is derived from an EMBL/GenBank/DDBJ whole genome shotgun (WGS) entry which is preliminary data.</text>
</comment>
<evidence type="ECO:0000313" key="2">
    <source>
        <dbReference type="Proteomes" id="UP000094025"/>
    </source>
</evidence>
<protein>
    <submittedName>
        <fullName evidence="1">Uncharacterized protein</fullName>
    </submittedName>
</protein>
<reference evidence="1 2" key="1">
    <citation type="journal article" date="2016" name="Int. J. Syst. Evol. Microbiol.">
        <title>Ensifer glycinis sp. nov., an novel rhizobial species associated with Glycine spp.</title>
        <authorList>
            <person name="Yan H."/>
            <person name="Yan J."/>
            <person name="Sui X.H."/>
            <person name="Wang E.T."/>
            <person name="Chen W.X."/>
            <person name="Zhang X.X."/>
            <person name="Chen W.F."/>
        </authorList>
    </citation>
    <scope>NUCLEOTIDE SEQUENCE [LARGE SCALE GENOMIC DNA]</scope>
    <source>
        <strain evidence="1 2">CCBAU 23380</strain>
    </source>
</reference>